<organism evidence="8 9">
    <name type="scientific">Desulfocurvibacter africanus subsp. africanus str. Walvis Bay</name>
    <dbReference type="NCBI Taxonomy" id="690850"/>
    <lineage>
        <taxon>Bacteria</taxon>
        <taxon>Pseudomonadati</taxon>
        <taxon>Thermodesulfobacteriota</taxon>
        <taxon>Desulfovibrionia</taxon>
        <taxon>Desulfovibrionales</taxon>
        <taxon>Desulfovibrionaceae</taxon>
        <taxon>Desulfocurvibacter</taxon>
    </lineage>
</organism>
<dbReference type="HOGENOM" id="CLU_043374_0_3_7"/>
<keyword evidence="3" id="KW-0479">Metal-binding</keyword>
<dbReference type="CDD" id="cd10559">
    <property type="entry name" value="W-FDH"/>
    <property type="match status" value="1"/>
</dbReference>
<dbReference type="PANTHER" id="PTHR43545">
    <property type="entry name" value="FORMATE DEHYDROGENASE, NITRATE-INDUCIBLE, IRON-SULFUR SUBUNIT"/>
    <property type="match status" value="1"/>
</dbReference>
<protein>
    <submittedName>
        <fullName evidence="8">Fe-S-cluster-containing hydrogenase component protein</fullName>
    </submittedName>
</protein>
<sequence length="246" mass="27475">MPKAFFVDTSRCTACRGCQLACKEWYELPANETLQQGSHQNPPDLNANNYKVVRFSEQLVDGKVNWFFFPDQCRHCAEPPCKMVADGYMEGAVIQDEKTGAVLFTEKTRQLGKDDFEDVRGACPYNIPRRDEKTGLWAKCTGCQTRVAKGLLPACVKACPTGAMNFGERADMLALAEKRLAVVKKDFPRATLADPDSVNVIYLLQDEPSLYHAYSVAQAPAGLNRKEFLARLAAPLTRTVERLMRS</sequence>
<evidence type="ECO:0000256" key="4">
    <source>
        <dbReference type="ARBA" id="ARBA00022737"/>
    </source>
</evidence>
<proteinExistence type="predicted"/>
<dbReference type="KEGG" id="daf:Desaf_0419"/>
<dbReference type="InterPro" id="IPR051555">
    <property type="entry name" value="FDH_Electron_Transfer_Unit"/>
</dbReference>
<gene>
    <name evidence="8" type="ORF">Desaf_0419</name>
</gene>
<dbReference type="AlphaFoldDB" id="F3YVN8"/>
<keyword evidence="2" id="KW-0004">4Fe-4S</keyword>
<keyword evidence="6" id="KW-0411">Iron-sulfur</keyword>
<dbReference type="Pfam" id="PF13247">
    <property type="entry name" value="Fer4_11"/>
    <property type="match status" value="1"/>
</dbReference>
<evidence type="ECO:0000259" key="7">
    <source>
        <dbReference type="PROSITE" id="PS51379"/>
    </source>
</evidence>
<dbReference type="GO" id="GO:0046872">
    <property type="term" value="F:metal ion binding"/>
    <property type="evidence" value="ECO:0007669"/>
    <property type="project" value="UniProtKB-KW"/>
</dbReference>
<evidence type="ECO:0000256" key="1">
    <source>
        <dbReference type="ARBA" id="ARBA00004196"/>
    </source>
</evidence>
<evidence type="ECO:0000256" key="2">
    <source>
        <dbReference type="ARBA" id="ARBA00022485"/>
    </source>
</evidence>
<accession>F3YVN8</accession>
<dbReference type="EMBL" id="CP003221">
    <property type="protein sequence ID" value="EGJ48774.1"/>
    <property type="molecule type" value="Genomic_DNA"/>
</dbReference>
<evidence type="ECO:0000256" key="5">
    <source>
        <dbReference type="ARBA" id="ARBA00023004"/>
    </source>
</evidence>
<name>F3YVN8_DESAF</name>
<dbReference type="InterPro" id="IPR017896">
    <property type="entry name" value="4Fe4S_Fe-S-bd"/>
</dbReference>
<dbReference type="GO" id="GO:0045333">
    <property type="term" value="P:cellular respiration"/>
    <property type="evidence" value="ECO:0007669"/>
    <property type="project" value="InterPro"/>
</dbReference>
<dbReference type="PANTHER" id="PTHR43545:SF6">
    <property type="entry name" value="FORMATE DEHYDROGENASE, NITRATE-INDUCIBLE, IRON-SULFUR SUBUNIT"/>
    <property type="match status" value="1"/>
</dbReference>
<keyword evidence="4" id="KW-0677">Repeat</keyword>
<evidence type="ECO:0000256" key="6">
    <source>
        <dbReference type="ARBA" id="ARBA00023014"/>
    </source>
</evidence>
<evidence type="ECO:0000313" key="8">
    <source>
        <dbReference type="EMBL" id="EGJ48774.1"/>
    </source>
</evidence>
<dbReference type="GO" id="GO:0030313">
    <property type="term" value="C:cell envelope"/>
    <property type="evidence" value="ECO:0007669"/>
    <property type="project" value="UniProtKB-SubCell"/>
</dbReference>
<feature type="domain" description="4Fe-4S ferredoxin-type" evidence="7">
    <location>
        <begin position="3"/>
        <end position="31"/>
    </location>
</feature>
<dbReference type="SUPFAM" id="SSF54862">
    <property type="entry name" value="4Fe-4S ferredoxins"/>
    <property type="match status" value="1"/>
</dbReference>
<evidence type="ECO:0000313" key="9">
    <source>
        <dbReference type="Proteomes" id="UP000007844"/>
    </source>
</evidence>
<dbReference type="Gene3D" id="3.30.70.20">
    <property type="match status" value="2"/>
</dbReference>
<evidence type="ECO:0000256" key="3">
    <source>
        <dbReference type="ARBA" id="ARBA00022723"/>
    </source>
</evidence>
<dbReference type="InterPro" id="IPR014603">
    <property type="entry name" value="Formate_DH_Fe-S_su"/>
</dbReference>
<dbReference type="PROSITE" id="PS51379">
    <property type="entry name" value="4FE4S_FER_2"/>
    <property type="match status" value="1"/>
</dbReference>
<dbReference type="GO" id="GO:0051539">
    <property type="term" value="F:4 iron, 4 sulfur cluster binding"/>
    <property type="evidence" value="ECO:0007669"/>
    <property type="project" value="UniProtKB-KW"/>
</dbReference>
<keyword evidence="5" id="KW-0408">Iron</keyword>
<dbReference type="PIRSF" id="PIRSF036298">
    <property type="entry name" value="FDH_4Fe4S"/>
    <property type="match status" value="1"/>
</dbReference>
<dbReference type="Proteomes" id="UP000007844">
    <property type="component" value="Chromosome"/>
</dbReference>
<dbReference type="RefSeq" id="WP_014258622.1">
    <property type="nucleotide sequence ID" value="NC_016629.1"/>
</dbReference>
<keyword evidence="9" id="KW-1185">Reference proteome</keyword>
<reference evidence="8 9" key="1">
    <citation type="journal article" date="2011" name="J. Bacteriol.">
        <title>Genome sequence of the mercury-methylating and pleomorphic Desulfovibrio africanus Strain Walvis Bay.</title>
        <authorList>
            <person name="Brown S.D."/>
            <person name="Wall J.D."/>
            <person name="Kucken A.M."/>
            <person name="Gilmour C.C."/>
            <person name="Podar M."/>
            <person name="Brandt C.C."/>
            <person name="Teshima H."/>
            <person name="Detter J.C."/>
            <person name="Han C.S."/>
            <person name="Land M.L."/>
            <person name="Lucas S."/>
            <person name="Han J."/>
            <person name="Pennacchio L."/>
            <person name="Nolan M."/>
            <person name="Pitluck S."/>
            <person name="Woyke T."/>
            <person name="Goodwin L."/>
            <person name="Palumbo A.V."/>
            <person name="Elias D.A."/>
        </authorList>
    </citation>
    <scope>NUCLEOTIDE SEQUENCE [LARGE SCALE GENOMIC DNA]</scope>
    <source>
        <strain evidence="8 9">Walvis Bay</strain>
    </source>
</reference>
<dbReference type="STRING" id="690850.Desaf_0419"/>
<comment type="subcellular location">
    <subcellularLocation>
        <location evidence="1">Cell envelope</location>
    </subcellularLocation>
</comment>
<dbReference type="eggNOG" id="COG0437">
    <property type="taxonomic scope" value="Bacteria"/>
</dbReference>
<dbReference type="GO" id="GO:0015944">
    <property type="term" value="P:formate oxidation"/>
    <property type="evidence" value="ECO:0007669"/>
    <property type="project" value="InterPro"/>
</dbReference>